<dbReference type="Proteomes" id="UP000007129">
    <property type="component" value="Unassembled WGS sequence"/>
</dbReference>
<gene>
    <name evidence="2" type="ORF">MPH_13587</name>
</gene>
<dbReference type="GO" id="GO:0005634">
    <property type="term" value="C:nucleus"/>
    <property type="evidence" value="ECO:0007669"/>
    <property type="project" value="TreeGrafter"/>
</dbReference>
<dbReference type="GO" id="GO:0004519">
    <property type="term" value="F:endonuclease activity"/>
    <property type="evidence" value="ECO:0007669"/>
    <property type="project" value="UniProtKB-KW"/>
</dbReference>
<dbReference type="PANTHER" id="PTHR19303:SF62">
    <property type="entry name" value="HTH CENPB-TYPE DOMAIN-CONTAINING PROTEIN-RELATED"/>
    <property type="match status" value="1"/>
</dbReference>
<dbReference type="STRING" id="1126212.K2R5B3"/>
<protein>
    <submittedName>
        <fullName evidence="2">DDE superfamily endonuclease CENP-B-like protein</fullName>
    </submittedName>
</protein>
<dbReference type="GO" id="GO:0003677">
    <property type="term" value="F:DNA binding"/>
    <property type="evidence" value="ECO:0007669"/>
    <property type="project" value="TreeGrafter"/>
</dbReference>
<dbReference type="EMBL" id="AHHD01000698">
    <property type="protein sequence ID" value="EKG09388.1"/>
    <property type="molecule type" value="Genomic_DNA"/>
</dbReference>
<reference evidence="2 3" key="1">
    <citation type="journal article" date="2012" name="BMC Genomics">
        <title>Tools to kill: Genome of one of the most destructive plant pathogenic fungi Macrophomina phaseolina.</title>
        <authorList>
            <person name="Islam M.S."/>
            <person name="Haque M.S."/>
            <person name="Islam M.M."/>
            <person name="Emdad E.M."/>
            <person name="Halim A."/>
            <person name="Hossen Q.M.M."/>
            <person name="Hossain M.Z."/>
            <person name="Ahmed B."/>
            <person name="Rahim S."/>
            <person name="Rahman M.S."/>
            <person name="Alam M.M."/>
            <person name="Hou S."/>
            <person name="Wan X."/>
            <person name="Saito J.A."/>
            <person name="Alam M."/>
        </authorList>
    </citation>
    <scope>NUCLEOTIDE SEQUENCE [LARGE SCALE GENOMIC DNA]</scope>
    <source>
        <strain evidence="2 3">MS6</strain>
    </source>
</reference>
<keyword evidence="2" id="KW-0255">Endonuclease</keyword>
<dbReference type="InterPro" id="IPR004875">
    <property type="entry name" value="DDE_SF_endonuclease_dom"/>
</dbReference>
<dbReference type="OrthoDB" id="5425161at2759"/>
<sequence length="213" mass="24567">MANKLLAERGAGTVGKNWPDRFIKRKDELKTCWTRAYDCQRALNEDPVVIERWFDLVRSVKEKYGILDEDTYNFDETGFMMGVIGSELVITGSERRWAVPPFTIFAGKNHINTWYEDTSGMEDWVIAVSSNGWTINELGVAWLKHFNAHTKSRTVAVYRLLIIDGHESYNSIEFQDLCEKEKIITVCMQSYSSHLLQPLDVGIFSPLKRAYRS</sequence>
<dbReference type="PANTHER" id="PTHR19303">
    <property type="entry name" value="TRANSPOSON"/>
    <property type="match status" value="1"/>
</dbReference>
<comment type="caution">
    <text evidence="2">The sequence shown here is derived from an EMBL/GenBank/DDBJ whole genome shotgun (WGS) entry which is preliminary data.</text>
</comment>
<dbReference type="InParanoid" id="K2R5B3"/>
<dbReference type="HOGENOM" id="CLU_013929_8_3_1"/>
<dbReference type="AlphaFoldDB" id="K2R5B3"/>
<proteinExistence type="predicted"/>
<evidence type="ECO:0000313" key="3">
    <source>
        <dbReference type="Proteomes" id="UP000007129"/>
    </source>
</evidence>
<feature type="domain" description="DDE-1" evidence="1">
    <location>
        <begin position="98"/>
        <end position="212"/>
    </location>
</feature>
<keyword evidence="2" id="KW-0378">Hydrolase</keyword>
<keyword evidence="2" id="KW-0540">Nuclease</keyword>
<dbReference type="Pfam" id="PF03184">
    <property type="entry name" value="DDE_1"/>
    <property type="match status" value="1"/>
</dbReference>
<dbReference type="VEuPathDB" id="FungiDB:MPH_13587"/>
<evidence type="ECO:0000313" key="2">
    <source>
        <dbReference type="EMBL" id="EKG09388.1"/>
    </source>
</evidence>
<organism evidence="2 3">
    <name type="scientific">Macrophomina phaseolina (strain MS6)</name>
    <name type="common">Charcoal rot fungus</name>
    <dbReference type="NCBI Taxonomy" id="1126212"/>
    <lineage>
        <taxon>Eukaryota</taxon>
        <taxon>Fungi</taxon>
        <taxon>Dikarya</taxon>
        <taxon>Ascomycota</taxon>
        <taxon>Pezizomycotina</taxon>
        <taxon>Dothideomycetes</taxon>
        <taxon>Dothideomycetes incertae sedis</taxon>
        <taxon>Botryosphaeriales</taxon>
        <taxon>Botryosphaeriaceae</taxon>
        <taxon>Macrophomina</taxon>
    </lineage>
</organism>
<accession>K2R5B3</accession>
<name>K2R5B3_MACPH</name>
<evidence type="ECO:0000259" key="1">
    <source>
        <dbReference type="Pfam" id="PF03184"/>
    </source>
</evidence>
<dbReference type="InterPro" id="IPR050863">
    <property type="entry name" value="CenT-Element_Derived"/>
</dbReference>